<dbReference type="Proteomes" id="UP000823850">
    <property type="component" value="Unassembled WGS sequence"/>
</dbReference>
<dbReference type="GO" id="GO:0004527">
    <property type="term" value="F:exonuclease activity"/>
    <property type="evidence" value="ECO:0007669"/>
    <property type="project" value="UniProtKB-KW"/>
</dbReference>
<reference evidence="2" key="2">
    <citation type="submission" date="2021-04" db="EMBL/GenBank/DDBJ databases">
        <authorList>
            <person name="Gilroy R."/>
        </authorList>
    </citation>
    <scope>NUCLEOTIDE SEQUENCE</scope>
    <source>
        <strain evidence="2">ChiW19-6364</strain>
    </source>
</reference>
<dbReference type="EMBL" id="DWUX01000059">
    <property type="protein sequence ID" value="HJD38977.1"/>
    <property type="molecule type" value="Genomic_DNA"/>
</dbReference>
<organism evidence="2 3">
    <name type="scientific">Candidatus Blautia stercoripullorum</name>
    <dbReference type="NCBI Taxonomy" id="2838502"/>
    <lineage>
        <taxon>Bacteria</taxon>
        <taxon>Bacillati</taxon>
        <taxon>Bacillota</taxon>
        <taxon>Clostridia</taxon>
        <taxon>Lachnospirales</taxon>
        <taxon>Lachnospiraceae</taxon>
        <taxon>Blautia</taxon>
    </lineage>
</organism>
<reference evidence="2" key="1">
    <citation type="journal article" date="2021" name="PeerJ">
        <title>Extensive microbial diversity within the chicken gut microbiome revealed by metagenomics and culture.</title>
        <authorList>
            <person name="Gilroy R."/>
            <person name="Ravi A."/>
            <person name="Getino M."/>
            <person name="Pursley I."/>
            <person name="Horton D.L."/>
            <person name="Alikhan N.F."/>
            <person name="Baker D."/>
            <person name="Gharbi K."/>
            <person name="Hall N."/>
            <person name="Watson M."/>
            <person name="Adriaenssens E.M."/>
            <person name="Foster-Nyarko E."/>
            <person name="Jarju S."/>
            <person name="Secka A."/>
            <person name="Antonio M."/>
            <person name="Oren A."/>
            <person name="Chaudhuri R.R."/>
            <person name="La Ragione R."/>
            <person name="Hildebrand F."/>
            <person name="Pallen M.J."/>
        </authorList>
    </citation>
    <scope>NUCLEOTIDE SEQUENCE</scope>
    <source>
        <strain evidence="2">ChiW19-6364</strain>
    </source>
</reference>
<keyword evidence="2" id="KW-0269">Exonuclease</keyword>
<name>A0A9D2R6Z3_9FIRM</name>
<feature type="non-terminal residue" evidence="2">
    <location>
        <position position="1"/>
    </location>
</feature>
<comment type="caution">
    <text evidence="2">The sequence shown here is derived from an EMBL/GenBank/DDBJ whole genome shotgun (WGS) entry which is preliminary data.</text>
</comment>
<keyword evidence="2" id="KW-0540">Nuclease</keyword>
<sequence length="97" mass="11852">QDRPCYVYLHIHTDSFIREEQIKELKKYKEDILEVVPLFPSQDREEEKESFLEKSFQELFTEYYTERKGLEPEAELLETLADILEKEREYETDLDKD</sequence>
<evidence type="ECO:0000259" key="1">
    <source>
        <dbReference type="Pfam" id="PF12320"/>
    </source>
</evidence>
<dbReference type="InterPro" id="IPR026843">
    <property type="entry name" value="SbcD_C"/>
</dbReference>
<proteinExistence type="predicted"/>
<protein>
    <submittedName>
        <fullName evidence="2">Exonuclease SbcCD subunit D</fullName>
    </submittedName>
</protein>
<feature type="domain" description="Nuclease SbcCD subunit D C-terminal" evidence="1">
    <location>
        <begin position="2"/>
        <end position="67"/>
    </location>
</feature>
<gene>
    <name evidence="2" type="ORF">H9913_03030</name>
</gene>
<evidence type="ECO:0000313" key="3">
    <source>
        <dbReference type="Proteomes" id="UP000823850"/>
    </source>
</evidence>
<accession>A0A9D2R6Z3</accession>
<evidence type="ECO:0000313" key="2">
    <source>
        <dbReference type="EMBL" id="HJD38977.1"/>
    </source>
</evidence>
<dbReference type="AlphaFoldDB" id="A0A9D2R6Z3"/>
<keyword evidence="2" id="KW-0378">Hydrolase</keyword>
<dbReference type="Pfam" id="PF12320">
    <property type="entry name" value="SbcD_C"/>
    <property type="match status" value="1"/>
</dbReference>